<evidence type="ECO:0000256" key="7">
    <source>
        <dbReference type="ARBA" id="ARBA00023294"/>
    </source>
</evidence>
<proteinExistence type="inferred from homology"/>
<dbReference type="EMBL" id="CM004390">
    <property type="protein sequence ID" value="OAY53193.1"/>
    <property type="molecule type" value="Genomic_DNA"/>
</dbReference>
<feature type="compositionally biased region" description="Low complexity" evidence="8">
    <location>
        <begin position="118"/>
        <end position="149"/>
    </location>
</feature>
<evidence type="ECO:0000256" key="8">
    <source>
        <dbReference type="SAM" id="MobiDB-lite"/>
    </source>
</evidence>
<keyword evidence="10" id="KW-1185">Reference proteome</keyword>
<comment type="caution">
    <text evidence="9">The sequence shown here is derived from an EMBL/GenBank/DDBJ whole genome shotgun (WGS) entry which is preliminary data.</text>
</comment>
<keyword evidence="7" id="KW-0927">Auxin signaling pathway</keyword>
<evidence type="ECO:0000256" key="3">
    <source>
        <dbReference type="ARBA" id="ARBA00010067"/>
    </source>
</evidence>
<feature type="compositionally biased region" description="Basic and acidic residues" evidence="8">
    <location>
        <begin position="98"/>
        <end position="109"/>
    </location>
</feature>
<dbReference type="OMA" id="QSNCFRE"/>
<keyword evidence="4" id="KW-0813">Transport</keyword>
<evidence type="ECO:0000256" key="4">
    <source>
        <dbReference type="ARBA" id="ARBA00022448"/>
    </source>
</evidence>
<evidence type="ECO:0000256" key="5">
    <source>
        <dbReference type="ARBA" id="ARBA00022475"/>
    </source>
</evidence>
<comment type="subcellular location">
    <subcellularLocation>
        <location evidence="2">Cell membrane</location>
    </subcellularLocation>
</comment>
<gene>
    <name evidence="9" type="ORF">MANES_04G143200v8</name>
</gene>
<comment type="similarity">
    <text evidence="3">Belongs to the BIG GRAIN 1 (BG1) plant protein family.</text>
</comment>
<evidence type="ECO:0000256" key="2">
    <source>
        <dbReference type="ARBA" id="ARBA00004236"/>
    </source>
</evidence>
<dbReference type="InterPro" id="IPR039621">
    <property type="entry name" value="BG1-like"/>
</dbReference>
<dbReference type="Proteomes" id="UP000091857">
    <property type="component" value="Chromosome 4"/>
</dbReference>
<comment type="function">
    <text evidence="1">Involved in auxin transport. Regulator of the auxin signaling pathway.</text>
</comment>
<evidence type="ECO:0000313" key="9">
    <source>
        <dbReference type="EMBL" id="OAY53193.1"/>
    </source>
</evidence>
<evidence type="ECO:0000256" key="1">
    <source>
        <dbReference type="ARBA" id="ARBA00002281"/>
    </source>
</evidence>
<sequence length="441" mass="49797">MDNWEKPVREDRFRHKHRQNPSFSSTLLDAIYRSIDESNDKGEEELIFYKETMRKKHSNGFKGDERIATLQKACMIEKWMEEKVSYEKVAVRRKSVGDFDKNAPKDFDPKPPPMLLNSSSSSSESSCGGGFSSSESESTYGLSSSRSSSICAMQRPKPIRTSVSARPERYERCVDEISMYHHERKYSNYAPTQKPKHEGSFGKTKSRALKFYGDLKKVKQPISPGGRLASFLNSLFTAGNAKKAKISSSLSGCEERKIKSEQTSKCSSTSSFSRSCLSKTSSARGNKLSNGTKRSVRFYPVSVIVDEDSRPCGHKSLYANHEETSMAVTSTRNLANEELKLHVMNESRRVEKVARDLLKNYQKKQEEFAARELFCNGNGESSAEEEEEDDDDEEVASCASSDLFELDNLSAIGIERYREELPVYETTHLDKNRVIANGIIL</sequence>
<dbReference type="GO" id="GO:0009734">
    <property type="term" value="P:auxin-activated signaling pathway"/>
    <property type="evidence" value="ECO:0007669"/>
    <property type="project" value="UniProtKB-KW"/>
</dbReference>
<dbReference type="AlphaFoldDB" id="A0A2C9W2J2"/>
<protein>
    <recommendedName>
        <fullName evidence="11">Protein BIG GRAIN 1-like A</fullName>
    </recommendedName>
</protein>
<dbReference type="PANTHER" id="PTHR33541:SF28">
    <property type="entry name" value="PROTEIN BIG GRAIN 1-LIKE A"/>
    <property type="match status" value="1"/>
</dbReference>
<reference evidence="10" key="1">
    <citation type="journal article" date="2016" name="Nat. Biotechnol.">
        <title>Sequencing wild and cultivated cassava and related species reveals extensive interspecific hybridization and genetic diversity.</title>
        <authorList>
            <person name="Bredeson J.V."/>
            <person name="Lyons J.B."/>
            <person name="Prochnik S.E."/>
            <person name="Wu G.A."/>
            <person name="Ha C.M."/>
            <person name="Edsinger-Gonzales E."/>
            <person name="Grimwood J."/>
            <person name="Schmutz J."/>
            <person name="Rabbi I.Y."/>
            <person name="Egesi C."/>
            <person name="Nauluvula P."/>
            <person name="Lebot V."/>
            <person name="Ndunguru J."/>
            <person name="Mkamilo G."/>
            <person name="Bart R.S."/>
            <person name="Setter T.L."/>
            <person name="Gleadow R.M."/>
            <person name="Kulakow P."/>
            <person name="Ferguson M.E."/>
            <person name="Rounsley S."/>
            <person name="Rokhsar D.S."/>
        </authorList>
    </citation>
    <scope>NUCLEOTIDE SEQUENCE [LARGE SCALE GENOMIC DNA]</scope>
    <source>
        <strain evidence="10">cv. AM560-2</strain>
    </source>
</reference>
<feature type="region of interest" description="Disordered" evidence="8">
    <location>
        <begin position="98"/>
        <end position="166"/>
    </location>
</feature>
<feature type="region of interest" description="Disordered" evidence="8">
    <location>
        <begin position="264"/>
        <end position="291"/>
    </location>
</feature>
<feature type="compositionally biased region" description="Low complexity" evidence="8">
    <location>
        <begin position="264"/>
        <end position="282"/>
    </location>
</feature>
<keyword evidence="6" id="KW-0472">Membrane</keyword>
<evidence type="ECO:0000256" key="6">
    <source>
        <dbReference type="ARBA" id="ARBA00023136"/>
    </source>
</evidence>
<keyword evidence="5" id="KW-1003">Cell membrane</keyword>
<organism evidence="9 10">
    <name type="scientific">Manihot esculenta</name>
    <name type="common">Cassava</name>
    <name type="synonym">Jatropha manihot</name>
    <dbReference type="NCBI Taxonomy" id="3983"/>
    <lineage>
        <taxon>Eukaryota</taxon>
        <taxon>Viridiplantae</taxon>
        <taxon>Streptophyta</taxon>
        <taxon>Embryophyta</taxon>
        <taxon>Tracheophyta</taxon>
        <taxon>Spermatophyta</taxon>
        <taxon>Magnoliopsida</taxon>
        <taxon>eudicotyledons</taxon>
        <taxon>Gunneridae</taxon>
        <taxon>Pentapetalae</taxon>
        <taxon>rosids</taxon>
        <taxon>fabids</taxon>
        <taxon>Malpighiales</taxon>
        <taxon>Euphorbiaceae</taxon>
        <taxon>Crotonoideae</taxon>
        <taxon>Manihoteae</taxon>
        <taxon>Manihot</taxon>
    </lineage>
</organism>
<evidence type="ECO:0008006" key="11">
    <source>
        <dbReference type="Google" id="ProtNLM"/>
    </source>
</evidence>
<evidence type="ECO:0000313" key="10">
    <source>
        <dbReference type="Proteomes" id="UP000091857"/>
    </source>
</evidence>
<dbReference type="Gramene" id="Manes.04G143200.1.v8.1">
    <property type="protein sequence ID" value="Manes.04G143200.1.v8.1.CDS.1"/>
    <property type="gene ID" value="Manes.04G143200.v8.1"/>
</dbReference>
<dbReference type="PANTHER" id="PTHR33541">
    <property type="entry name" value="PROTEIN BIG GRAIN 1-LIKE A-RELATED"/>
    <property type="match status" value="1"/>
</dbReference>
<dbReference type="STRING" id="3983.A0A2C9W2J2"/>
<accession>A0A2C9W2J2</accession>
<name>A0A2C9W2J2_MANES</name>
<dbReference type="OrthoDB" id="680041at2759"/>
<dbReference type="GO" id="GO:0005886">
    <property type="term" value="C:plasma membrane"/>
    <property type="evidence" value="ECO:0007669"/>
    <property type="project" value="UniProtKB-SubCell"/>
</dbReference>